<keyword evidence="2" id="KW-1185">Reference proteome</keyword>
<dbReference type="EMBL" id="RSCD01000032">
    <property type="protein sequence ID" value="RSH80832.1"/>
    <property type="molecule type" value="Genomic_DNA"/>
</dbReference>
<comment type="caution">
    <text evidence="1">The sequence shown here is derived from an EMBL/GenBank/DDBJ whole genome shotgun (WGS) entry which is preliminary data.</text>
</comment>
<accession>A0A427XPR9</accession>
<evidence type="ECO:0000313" key="1">
    <source>
        <dbReference type="EMBL" id="RSH80832.1"/>
    </source>
</evidence>
<dbReference type="OrthoDB" id="433512at2759"/>
<name>A0A427XPR9_9TREE</name>
<gene>
    <name evidence="1" type="ORF">EHS25_007001</name>
</gene>
<protein>
    <submittedName>
        <fullName evidence="1">Uncharacterized protein</fullName>
    </submittedName>
</protein>
<proteinExistence type="predicted"/>
<reference evidence="1 2" key="1">
    <citation type="submission" date="2018-11" db="EMBL/GenBank/DDBJ databases">
        <title>Genome sequence of Saitozyma podzolica DSM 27192.</title>
        <authorList>
            <person name="Aliyu H."/>
            <person name="Gorte O."/>
            <person name="Ochsenreither K."/>
        </authorList>
    </citation>
    <scope>NUCLEOTIDE SEQUENCE [LARGE SCALE GENOMIC DNA]</scope>
    <source>
        <strain evidence="1 2">DSM 27192</strain>
    </source>
</reference>
<organism evidence="1 2">
    <name type="scientific">Saitozyma podzolica</name>
    <dbReference type="NCBI Taxonomy" id="1890683"/>
    <lineage>
        <taxon>Eukaryota</taxon>
        <taxon>Fungi</taxon>
        <taxon>Dikarya</taxon>
        <taxon>Basidiomycota</taxon>
        <taxon>Agaricomycotina</taxon>
        <taxon>Tremellomycetes</taxon>
        <taxon>Tremellales</taxon>
        <taxon>Trimorphomycetaceae</taxon>
        <taxon>Saitozyma</taxon>
    </lineage>
</organism>
<dbReference type="Proteomes" id="UP000279259">
    <property type="component" value="Unassembled WGS sequence"/>
</dbReference>
<evidence type="ECO:0000313" key="2">
    <source>
        <dbReference type="Proteomes" id="UP000279259"/>
    </source>
</evidence>
<dbReference type="AlphaFoldDB" id="A0A427XPR9"/>
<sequence length="86" mass="8849">MDVDLASGVPFWYQWRISSTVVAEKTPFGSRAVLVLSALGQGGFASSVVNTILIAAFKGSIEANVEYLDRALSAGSSSSHGGALSA</sequence>